<dbReference type="EMBL" id="QNRX01000013">
    <property type="protein sequence ID" value="RBP61814.1"/>
    <property type="molecule type" value="Genomic_DNA"/>
</dbReference>
<evidence type="ECO:0000256" key="1">
    <source>
        <dbReference type="ARBA" id="ARBA00009108"/>
    </source>
</evidence>
<evidence type="ECO:0000313" key="5">
    <source>
        <dbReference type="Proteomes" id="UP000253490"/>
    </source>
</evidence>
<dbReference type="PANTHER" id="PTHR37313:SF2">
    <property type="entry name" value="UPF0749 PROTEIN YLXX"/>
    <property type="match status" value="1"/>
</dbReference>
<dbReference type="PANTHER" id="PTHR37313">
    <property type="entry name" value="UPF0749 PROTEIN RV1825"/>
    <property type="match status" value="1"/>
</dbReference>
<dbReference type="InterPro" id="IPR010273">
    <property type="entry name" value="DUF881"/>
</dbReference>
<feature type="coiled-coil region" evidence="2">
    <location>
        <begin position="40"/>
        <end position="74"/>
    </location>
</feature>
<accession>A0A366I337</accession>
<name>A0A366I337_9FIRM</name>
<dbReference type="Pfam" id="PF05949">
    <property type="entry name" value="DUF881"/>
    <property type="match status" value="1"/>
</dbReference>
<keyword evidence="3" id="KW-0812">Transmembrane</keyword>
<sequence>MDKSKGSTWITIICIIIGIMIALQMKSIGNLGGLVTTQRADEMLIEINEMEKENEKLIQKVNELENSISVFENQAADNNEVVEKMLKDANMAKAQAGYTDLVGPGVLIALDYTDDDGFDPFTFNSELLLLLVNELNASGAEAISINGERIVNTSEIRLAGNHININGKKNAYPFVFKVIGDSKTLSSALNIRGGIFDLLELNYIEVTLEESDKLTVPRYNGTLNFTHAKPVEK</sequence>
<dbReference type="OrthoDB" id="9776196at2"/>
<keyword evidence="5" id="KW-1185">Reference proteome</keyword>
<evidence type="ECO:0000313" key="4">
    <source>
        <dbReference type="EMBL" id="RBP61814.1"/>
    </source>
</evidence>
<proteinExistence type="inferred from homology"/>
<evidence type="ECO:0000256" key="2">
    <source>
        <dbReference type="SAM" id="Coils"/>
    </source>
</evidence>
<keyword evidence="2" id="KW-0175">Coiled coil</keyword>
<dbReference type="Gene3D" id="3.30.70.1880">
    <property type="entry name" value="Protein of unknown function DUF881"/>
    <property type="match status" value="1"/>
</dbReference>
<dbReference type="AlphaFoldDB" id="A0A366I337"/>
<reference evidence="4 5" key="1">
    <citation type="submission" date="2018-06" db="EMBL/GenBank/DDBJ databases">
        <title>Genomic Encyclopedia of Type Strains, Phase IV (KMG-IV): sequencing the most valuable type-strain genomes for metagenomic binning, comparative biology and taxonomic classification.</title>
        <authorList>
            <person name="Goeker M."/>
        </authorList>
    </citation>
    <scope>NUCLEOTIDE SEQUENCE [LARGE SCALE GENOMIC DNA]</scope>
    <source>
        <strain evidence="4 5">DSM 22112</strain>
    </source>
</reference>
<feature type="transmembrane region" description="Helical" evidence="3">
    <location>
        <begin position="6"/>
        <end position="23"/>
    </location>
</feature>
<gene>
    <name evidence="4" type="ORF">DES36_11326</name>
</gene>
<comment type="similarity">
    <text evidence="1">Belongs to the UPF0749 family.</text>
</comment>
<dbReference type="RefSeq" id="WP_113921091.1">
    <property type="nucleotide sequence ID" value="NZ_CALNCS010000241.1"/>
</dbReference>
<keyword evidence="3" id="KW-0472">Membrane</keyword>
<protein>
    <submittedName>
        <fullName evidence="4">Uncharacterized protein YlxW (UPF0749 family)</fullName>
    </submittedName>
</protein>
<keyword evidence="3" id="KW-1133">Transmembrane helix</keyword>
<comment type="caution">
    <text evidence="4">The sequence shown here is derived from an EMBL/GenBank/DDBJ whole genome shotgun (WGS) entry which is preliminary data.</text>
</comment>
<evidence type="ECO:0000256" key="3">
    <source>
        <dbReference type="SAM" id="Phobius"/>
    </source>
</evidence>
<organism evidence="4 5">
    <name type="scientific">Alkalibaculum bacchi</name>
    <dbReference type="NCBI Taxonomy" id="645887"/>
    <lineage>
        <taxon>Bacteria</taxon>
        <taxon>Bacillati</taxon>
        <taxon>Bacillota</taxon>
        <taxon>Clostridia</taxon>
        <taxon>Eubacteriales</taxon>
        <taxon>Eubacteriaceae</taxon>
        <taxon>Alkalibaculum</taxon>
    </lineage>
</organism>
<dbReference type="Proteomes" id="UP000253490">
    <property type="component" value="Unassembled WGS sequence"/>
</dbReference>